<proteinExistence type="predicted"/>
<reference evidence="1 2" key="1">
    <citation type="submission" date="2016-07" db="EMBL/GenBank/DDBJ databases">
        <title>Draft genome of Scalindua rubra, obtained from a brine-seawater interface in the Red Sea, sheds light on salt adaptation in anammox bacteria.</title>
        <authorList>
            <person name="Speth D.R."/>
            <person name="Lagkouvardos I."/>
            <person name="Wang Y."/>
            <person name="Qian P.-Y."/>
            <person name="Dutilh B.E."/>
            <person name="Jetten M.S."/>
        </authorList>
    </citation>
    <scope>NUCLEOTIDE SEQUENCE [LARGE SCALE GENOMIC DNA]</scope>
    <source>
        <strain evidence="1">BSI-1</strain>
    </source>
</reference>
<organism evidence="1 2">
    <name type="scientific">Candidatus Scalindua rubra</name>
    <dbReference type="NCBI Taxonomy" id="1872076"/>
    <lineage>
        <taxon>Bacteria</taxon>
        <taxon>Pseudomonadati</taxon>
        <taxon>Planctomycetota</taxon>
        <taxon>Candidatus Brocadiia</taxon>
        <taxon>Candidatus Brocadiales</taxon>
        <taxon>Candidatus Scalinduaceae</taxon>
        <taxon>Candidatus Scalindua</taxon>
    </lineage>
</organism>
<gene>
    <name evidence="1" type="ORF">SCARUB_03621</name>
</gene>
<dbReference type="AlphaFoldDB" id="A0A1E3X6N2"/>
<dbReference type="EMBL" id="MAYW01000131">
    <property type="protein sequence ID" value="ODS31252.1"/>
    <property type="molecule type" value="Genomic_DNA"/>
</dbReference>
<name>A0A1E3X6N2_9BACT</name>
<protein>
    <submittedName>
        <fullName evidence="1">Uncharacterized protein</fullName>
    </submittedName>
</protein>
<accession>A0A1E3X6N2</accession>
<sequence length="63" mass="7130">MVKICKKKMPVPLNPLKKLAELYKSASGRFKSAAQEMKADKPEDKVLNDVLAYNNFFSRSAQI</sequence>
<dbReference type="Proteomes" id="UP000094056">
    <property type="component" value="Unassembled WGS sequence"/>
</dbReference>
<comment type="caution">
    <text evidence="1">The sequence shown here is derived from an EMBL/GenBank/DDBJ whole genome shotgun (WGS) entry which is preliminary data.</text>
</comment>
<evidence type="ECO:0000313" key="1">
    <source>
        <dbReference type="EMBL" id="ODS31252.1"/>
    </source>
</evidence>
<evidence type="ECO:0000313" key="2">
    <source>
        <dbReference type="Proteomes" id="UP000094056"/>
    </source>
</evidence>